<dbReference type="AlphaFoldDB" id="A0AAI9DRQ8"/>
<proteinExistence type="predicted"/>
<evidence type="ECO:0000313" key="2">
    <source>
        <dbReference type="EMBL" id="EML1474699.1"/>
    </source>
</evidence>
<protein>
    <submittedName>
        <fullName evidence="2">Uncharacterized protein</fullName>
    </submittedName>
</protein>
<evidence type="ECO:0000256" key="1">
    <source>
        <dbReference type="SAM" id="MobiDB-lite"/>
    </source>
</evidence>
<gene>
    <name evidence="2" type="ORF">QEG54_005558</name>
</gene>
<reference evidence="2" key="1">
    <citation type="submission" date="2024-02" db="EMBL/GenBank/DDBJ databases">
        <authorList>
            <consortium name="Clinical and Environmental Microbiology Branch: Whole genome sequencing antimicrobial resistance pathogens in the healthcare setting"/>
        </authorList>
    </citation>
    <scope>NUCLEOTIDE SEQUENCE</scope>
    <source>
        <strain evidence="2">2021DK-00143</strain>
    </source>
</reference>
<comment type="caution">
    <text evidence="2">The sequence shown here is derived from an EMBL/GenBank/DDBJ whole genome shotgun (WGS) entry which is preliminary data.</text>
</comment>
<sequence length="146" mass="16242">MTKSAQQTAKQPAQVTFPKYFPSGVPPKEAKDASGEFYRLTKAKPPGKDCFLNMHDENPKRMSRFKGLSLKCCYGVSMYTEEQSLINAFDKFPEGVGERFIAKGTLDPSDGLMLKTGAPDSTHFTIWLGVDAEIHKKFSCIRGLVK</sequence>
<organism evidence="2">
    <name type="scientific">Pluralibacter gergoviae</name>
    <name type="common">Enterobacter gergoviae</name>
    <dbReference type="NCBI Taxonomy" id="61647"/>
    <lineage>
        <taxon>Bacteria</taxon>
        <taxon>Pseudomonadati</taxon>
        <taxon>Pseudomonadota</taxon>
        <taxon>Gammaproteobacteria</taxon>
        <taxon>Enterobacterales</taxon>
        <taxon>Enterobacteriaceae</taxon>
        <taxon>Pluralibacter</taxon>
    </lineage>
</organism>
<dbReference type="EMBL" id="ABLOKC030000071">
    <property type="protein sequence ID" value="EML1474699.1"/>
    <property type="molecule type" value="Genomic_DNA"/>
</dbReference>
<feature type="region of interest" description="Disordered" evidence="1">
    <location>
        <begin position="1"/>
        <end position="29"/>
    </location>
</feature>
<name>A0AAI9DRQ8_PLUGE</name>
<feature type="compositionally biased region" description="Polar residues" evidence="1">
    <location>
        <begin position="1"/>
        <end position="14"/>
    </location>
</feature>
<accession>A0AAI9DRQ8</accession>